<proteinExistence type="predicted"/>
<reference evidence="2" key="1">
    <citation type="submission" date="2021-01" db="EMBL/GenBank/DDBJ databases">
        <title>A chromosome-scale assembly of European eel, Anguilla anguilla.</title>
        <authorList>
            <person name="Henkel C."/>
            <person name="Jong-Raadsen S.A."/>
            <person name="Dufour S."/>
            <person name="Weltzien F.-A."/>
            <person name="Palstra A.P."/>
            <person name="Pelster B."/>
            <person name="Spaink H.P."/>
            <person name="Van Den Thillart G.E."/>
            <person name="Jansen H."/>
            <person name="Zahm M."/>
            <person name="Klopp C."/>
            <person name="Cedric C."/>
            <person name="Louis A."/>
            <person name="Berthelot C."/>
            <person name="Parey E."/>
            <person name="Roest Crollius H."/>
            <person name="Montfort J."/>
            <person name="Robinson-Rechavi M."/>
            <person name="Bucao C."/>
            <person name="Bouchez O."/>
            <person name="Gislard M."/>
            <person name="Lluch J."/>
            <person name="Milhes M."/>
            <person name="Lampietro C."/>
            <person name="Lopez Roques C."/>
            <person name="Donnadieu C."/>
            <person name="Braasch I."/>
            <person name="Desvignes T."/>
            <person name="Postlethwait J."/>
            <person name="Bobe J."/>
            <person name="Guiguen Y."/>
            <person name="Dirks R."/>
        </authorList>
    </citation>
    <scope>NUCLEOTIDE SEQUENCE</scope>
    <source>
        <strain evidence="2">Tag_6206</strain>
        <tissue evidence="2">Liver</tissue>
    </source>
</reference>
<dbReference type="Proteomes" id="UP001044222">
    <property type="component" value="Chromosome 8"/>
</dbReference>
<feature type="non-terminal residue" evidence="2">
    <location>
        <position position="456"/>
    </location>
</feature>
<protein>
    <submittedName>
        <fullName evidence="2">Uncharacterized protein</fullName>
    </submittedName>
</protein>
<feature type="non-terminal residue" evidence="2">
    <location>
        <position position="1"/>
    </location>
</feature>
<feature type="region of interest" description="Disordered" evidence="1">
    <location>
        <begin position="409"/>
        <end position="446"/>
    </location>
</feature>
<accession>A0A9D3M874</accession>
<organism evidence="2 3">
    <name type="scientific">Anguilla anguilla</name>
    <name type="common">European freshwater eel</name>
    <name type="synonym">Muraena anguilla</name>
    <dbReference type="NCBI Taxonomy" id="7936"/>
    <lineage>
        <taxon>Eukaryota</taxon>
        <taxon>Metazoa</taxon>
        <taxon>Chordata</taxon>
        <taxon>Craniata</taxon>
        <taxon>Vertebrata</taxon>
        <taxon>Euteleostomi</taxon>
        <taxon>Actinopterygii</taxon>
        <taxon>Neopterygii</taxon>
        <taxon>Teleostei</taxon>
        <taxon>Anguilliformes</taxon>
        <taxon>Anguillidae</taxon>
        <taxon>Anguilla</taxon>
    </lineage>
</organism>
<evidence type="ECO:0000256" key="1">
    <source>
        <dbReference type="SAM" id="MobiDB-lite"/>
    </source>
</evidence>
<evidence type="ECO:0000313" key="2">
    <source>
        <dbReference type="EMBL" id="KAG5844265.1"/>
    </source>
</evidence>
<gene>
    <name evidence="2" type="ORF">ANANG_G00160540</name>
</gene>
<sequence>HADLPHEENGRNDVRASTRTCTLKQLSSCGIATYLRVVVVCYGLRFSLRVTADAHGRAHGTEQADALASRTLIHGQRSVAARHHAGGVQRCWGDFQRTGRHPSSLPADGAQQAGLLGHQPVRQRKRSEVTVDGHGAAFADERLDERHHHVLGQRPSLGSTGMLAQMREAIQHVFSRHVRSQPKLDAEFVRLLCHILSERASRFRREQLRAHRYVPSRPVGQSGVSHEAVPNLRHQRKPVGRLSREPLLPAVETQESHDFSEAVPRHGVFEKTVSKPVRPEALHIRVSPASHPAHVQNGNKRFQLVDGQTPRFPPGDSVGLGNRAVPNVHQHAEVEQAHEAVQSTSDLGFGVARRSPFLRQNVTERRYSTGRGSPLCSVQMVPSRPVSGALPRPAAVFLVVLRRTGGVTATGAGSGSDSGSDSDEGPQSSSLISTSTSEPPSDSIGSALVIHCSASS</sequence>
<comment type="caution">
    <text evidence="2">The sequence shown here is derived from an EMBL/GenBank/DDBJ whole genome shotgun (WGS) entry which is preliminary data.</text>
</comment>
<dbReference type="AlphaFoldDB" id="A0A9D3M874"/>
<dbReference type="EMBL" id="JAFIRN010000008">
    <property type="protein sequence ID" value="KAG5844265.1"/>
    <property type="molecule type" value="Genomic_DNA"/>
</dbReference>
<evidence type="ECO:0000313" key="3">
    <source>
        <dbReference type="Proteomes" id="UP001044222"/>
    </source>
</evidence>
<name>A0A9D3M874_ANGAN</name>
<keyword evidence="3" id="KW-1185">Reference proteome</keyword>
<feature type="compositionally biased region" description="Low complexity" evidence="1">
    <location>
        <begin position="409"/>
        <end position="441"/>
    </location>
</feature>